<protein>
    <submittedName>
        <fullName evidence="2">Uncharacterized protein</fullName>
    </submittedName>
</protein>
<comment type="caution">
    <text evidence="2">The sequence shown here is derived from an EMBL/GenBank/DDBJ whole genome shotgun (WGS) entry which is preliminary data.</text>
</comment>
<dbReference type="RefSeq" id="WP_006881791.1">
    <property type="nucleotide sequence ID" value="NZ_AOIU01000004.1"/>
</dbReference>
<evidence type="ECO:0000256" key="1">
    <source>
        <dbReference type="SAM" id="Phobius"/>
    </source>
</evidence>
<evidence type="ECO:0000313" key="3">
    <source>
        <dbReference type="Proteomes" id="UP000011626"/>
    </source>
</evidence>
<organism evidence="2 3">
    <name type="scientific">Halosimplex carlsbadense 2-9-1</name>
    <dbReference type="NCBI Taxonomy" id="797114"/>
    <lineage>
        <taxon>Archaea</taxon>
        <taxon>Methanobacteriati</taxon>
        <taxon>Methanobacteriota</taxon>
        <taxon>Stenosarchaea group</taxon>
        <taxon>Halobacteria</taxon>
        <taxon>Halobacteriales</taxon>
        <taxon>Haloarculaceae</taxon>
        <taxon>Halosimplex</taxon>
    </lineage>
</organism>
<reference evidence="2 3" key="1">
    <citation type="journal article" date="2014" name="PLoS Genet.">
        <title>Phylogenetically driven sequencing of extremely halophilic archaea reveals strategies for static and dynamic osmo-response.</title>
        <authorList>
            <person name="Becker E.A."/>
            <person name="Seitzer P.M."/>
            <person name="Tritt A."/>
            <person name="Larsen D."/>
            <person name="Krusor M."/>
            <person name="Yao A.I."/>
            <person name="Wu D."/>
            <person name="Madern D."/>
            <person name="Eisen J.A."/>
            <person name="Darling A.E."/>
            <person name="Facciotti M.T."/>
        </authorList>
    </citation>
    <scope>NUCLEOTIDE SEQUENCE [LARGE SCALE GENOMIC DNA]</scope>
    <source>
        <strain evidence="2 3">2-9-1</strain>
    </source>
</reference>
<dbReference type="Proteomes" id="UP000011626">
    <property type="component" value="Unassembled WGS sequence"/>
</dbReference>
<proteinExistence type="predicted"/>
<evidence type="ECO:0000313" key="2">
    <source>
        <dbReference type="EMBL" id="ELZ30206.1"/>
    </source>
</evidence>
<keyword evidence="1" id="KW-1133">Transmembrane helix</keyword>
<name>M0D3U8_9EURY</name>
<sequence>MNRATPIEAHGRRDWVVRAYGRAVARLFAALVVTFSLYLSAGFPRVAIAMPVSPLEPRLAAEWARLFGFDVAQPVVFQFLDFLVSRLTSPLAVGPFVVAGVVALALDARGRA</sequence>
<feature type="transmembrane region" description="Helical" evidence="1">
    <location>
        <begin position="20"/>
        <end position="41"/>
    </location>
</feature>
<accession>M0D3U8</accession>
<feature type="transmembrane region" description="Helical" evidence="1">
    <location>
        <begin position="87"/>
        <end position="106"/>
    </location>
</feature>
<dbReference type="AlphaFoldDB" id="M0D3U8"/>
<keyword evidence="1" id="KW-0812">Transmembrane</keyword>
<gene>
    <name evidence="2" type="ORF">C475_00687</name>
</gene>
<keyword evidence="3" id="KW-1185">Reference proteome</keyword>
<dbReference type="EMBL" id="AOIU01000004">
    <property type="protein sequence ID" value="ELZ30206.1"/>
    <property type="molecule type" value="Genomic_DNA"/>
</dbReference>
<dbReference type="OrthoDB" id="374152at2157"/>
<keyword evidence="1" id="KW-0472">Membrane</keyword>